<protein>
    <submittedName>
        <fullName evidence="1">Uncharacterized protein</fullName>
    </submittedName>
</protein>
<dbReference type="VEuPathDB" id="FungiDB:PYU1_G011234"/>
<proteinExistence type="predicted"/>
<reference evidence="2" key="2">
    <citation type="submission" date="2010-04" db="EMBL/GenBank/DDBJ databases">
        <authorList>
            <person name="Buell R."/>
            <person name="Hamilton J."/>
            <person name="Hostetler J."/>
        </authorList>
    </citation>
    <scope>NUCLEOTIDE SEQUENCE [LARGE SCALE GENOMIC DNA]</scope>
    <source>
        <strain evidence="2">DAOM:BR144</strain>
    </source>
</reference>
<evidence type="ECO:0000313" key="2">
    <source>
        <dbReference type="Proteomes" id="UP000019132"/>
    </source>
</evidence>
<accession>K3X210</accession>
<keyword evidence="2" id="KW-1185">Reference proteome</keyword>
<dbReference type="EnsemblProtists" id="PYU1_T011259">
    <property type="protein sequence ID" value="PYU1_T011259"/>
    <property type="gene ID" value="PYU1_G011234"/>
</dbReference>
<dbReference type="Proteomes" id="UP000019132">
    <property type="component" value="Unassembled WGS sequence"/>
</dbReference>
<dbReference type="HOGENOM" id="CLU_2676540_0_0_1"/>
<name>K3X210_GLOUD</name>
<reference evidence="1" key="3">
    <citation type="submission" date="2015-02" db="UniProtKB">
        <authorList>
            <consortium name="EnsemblProtists"/>
        </authorList>
    </citation>
    <scope>IDENTIFICATION</scope>
    <source>
        <strain evidence="1">DAOM BR144</strain>
    </source>
</reference>
<organism evidence="1 2">
    <name type="scientific">Globisporangium ultimum (strain ATCC 200006 / CBS 805.95 / DAOM BR144)</name>
    <name type="common">Pythium ultimum</name>
    <dbReference type="NCBI Taxonomy" id="431595"/>
    <lineage>
        <taxon>Eukaryota</taxon>
        <taxon>Sar</taxon>
        <taxon>Stramenopiles</taxon>
        <taxon>Oomycota</taxon>
        <taxon>Peronosporomycetes</taxon>
        <taxon>Pythiales</taxon>
        <taxon>Pythiaceae</taxon>
        <taxon>Globisporangium</taxon>
    </lineage>
</organism>
<reference evidence="2" key="1">
    <citation type="journal article" date="2010" name="Genome Biol.">
        <title>Genome sequence of the necrotrophic plant pathogen Pythium ultimum reveals original pathogenicity mechanisms and effector repertoire.</title>
        <authorList>
            <person name="Levesque C.A."/>
            <person name="Brouwer H."/>
            <person name="Cano L."/>
            <person name="Hamilton J.P."/>
            <person name="Holt C."/>
            <person name="Huitema E."/>
            <person name="Raffaele S."/>
            <person name="Robideau G.P."/>
            <person name="Thines M."/>
            <person name="Win J."/>
            <person name="Zerillo M.M."/>
            <person name="Beakes G.W."/>
            <person name="Boore J.L."/>
            <person name="Busam D."/>
            <person name="Dumas B."/>
            <person name="Ferriera S."/>
            <person name="Fuerstenberg S.I."/>
            <person name="Gachon C.M."/>
            <person name="Gaulin E."/>
            <person name="Govers F."/>
            <person name="Grenville-Briggs L."/>
            <person name="Horner N."/>
            <person name="Hostetler J."/>
            <person name="Jiang R.H."/>
            <person name="Johnson J."/>
            <person name="Krajaejun T."/>
            <person name="Lin H."/>
            <person name="Meijer H.J."/>
            <person name="Moore B."/>
            <person name="Morris P."/>
            <person name="Phuntmart V."/>
            <person name="Puiu D."/>
            <person name="Shetty J."/>
            <person name="Stajich J.E."/>
            <person name="Tripathy S."/>
            <person name="Wawra S."/>
            <person name="van West P."/>
            <person name="Whitty B.R."/>
            <person name="Coutinho P.M."/>
            <person name="Henrissat B."/>
            <person name="Martin F."/>
            <person name="Thomas P.D."/>
            <person name="Tyler B.M."/>
            <person name="De Vries R.P."/>
            <person name="Kamoun S."/>
            <person name="Yandell M."/>
            <person name="Tisserat N."/>
            <person name="Buell C.R."/>
        </authorList>
    </citation>
    <scope>NUCLEOTIDE SEQUENCE</scope>
    <source>
        <strain evidence="2">DAOM:BR144</strain>
    </source>
</reference>
<dbReference type="EMBL" id="GL376562">
    <property type="status" value="NOT_ANNOTATED_CDS"/>
    <property type="molecule type" value="Genomic_DNA"/>
</dbReference>
<sequence>MFARQIIDEGLKVTFAMSCLAGRAKMRAYKHTLHDLSAFPSYESFKTELKRLFELPKNESYRRRYSLIFVKSECW</sequence>
<dbReference type="AlphaFoldDB" id="K3X210"/>
<evidence type="ECO:0000313" key="1">
    <source>
        <dbReference type="EnsemblProtists" id="PYU1_T011259"/>
    </source>
</evidence>
<dbReference type="InParanoid" id="K3X210"/>